<name>A0ACC3BV91_PYRYE</name>
<proteinExistence type="predicted"/>
<evidence type="ECO:0000313" key="2">
    <source>
        <dbReference type="Proteomes" id="UP000798662"/>
    </source>
</evidence>
<dbReference type="Proteomes" id="UP000798662">
    <property type="component" value="Chromosome 1"/>
</dbReference>
<comment type="caution">
    <text evidence="1">The sequence shown here is derived from an EMBL/GenBank/DDBJ whole genome shotgun (WGS) entry which is preliminary data.</text>
</comment>
<evidence type="ECO:0000313" key="1">
    <source>
        <dbReference type="EMBL" id="KAK1861483.1"/>
    </source>
</evidence>
<organism evidence="1 2">
    <name type="scientific">Pyropia yezoensis</name>
    <name type="common">Susabi-nori</name>
    <name type="synonym">Porphyra yezoensis</name>
    <dbReference type="NCBI Taxonomy" id="2788"/>
    <lineage>
        <taxon>Eukaryota</taxon>
        <taxon>Rhodophyta</taxon>
        <taxon>Bangiophyceae</taxon>
        <taxon>Bangiales</taxon>
        <taxon>Bangiaceae</taxon>
        <taxon>Pyropia</taxon>
    </lineage>
</organism>
<accession>A0ACC3BV91</accession>
<dbReference type="EMBL" id="CM020618">
    <property type="protein sequence ID" value="KAK1861483.1"/>
    <property type="molecule type" value="Genomic_DNA"/>
</dbReference>
<gene>
    <name evidence="1" type="ORF">I4F81_004067</name>
</gene>
<sequence length="279" mass="27401">MRIRRATAVAAAAAAAAAVASAAATAAAAAATSPRAGVSGASRATPADAVEAAAATAVVGGELTDDPRLTRSLARLFRPSRGAPRASYFCGGVVITERHILTAAHCAVVPGDLVALGSAAMYGGINRTVVAVTGHPTAAPPAYAMADIAVVEFAAPANAAAATARLAAAGVGPAALSLDPDMPGVNLSILKDVPADQFCAGGGGKRSCQGDSGSPLVVLRPAPAPLLVVGLVEGGAELFNKPCTALAPAVLTRIGPYKWWMQAVVGASRLTIEGARAGL</sequence>
<protein>
    <submittedName>
        <fullName evidence="1">Uncharacterized protein</fullName>
    </submittedName>
</protein>
<reference evidence="1" key="1">
    <citation type="submission" date="2019-11" db="EMBL/GenBank/DDBJ databases">
        <title>Nori genome reveals adaptations in red seaweeds to the harsh intertidal environment.</title>
        <authorList>
            <person name="Wang D."/>
            <person name="Mao Y."/>
        </authorList>
    </citation>
    <scope>NUCLEOTIDE SEQUENCE</scope>
    <source>
        <tissue evidence="1">Gametophyte</tissue>
    </source>
</reference>
<keyword evidence="2" id="KW-1185">Reference proteome</keyword>